<keyword evidence="3" id="KW-1185">Reference proteome</keyword>
<reference evidence="2 3" key="1">
    <citation type="submission" date="2017-02" db="EMBL/GenBank/DDBJ databases">
        <title>The complete genomic sequence of a novel cold adapted crude oil-degrading bacterium Planococcus qaidamina Y42.</title>
        <authorList>
            <person name="Yang R."/>
        </authorList>
    </citation>
    <scope>NUCLEOTIDE SEQUENCE [LARGE SCALE GENOMIC DNA]</scope>
    <source>
        <strain evidence="2 3">Y42</strain>
    </source>
</reference>
<dbReference type="InterPro" id="IPR032710">
    <property type="entry name" value="NTF2-like_dom_sf"/>
</dbReference>
<organism evidence="2 3">
    <name type="scientific">Planococcus lenghuensis</name>
    <dbReference type="NCBI Taxonomy" id="2213202"/>
    <lineage>
        <taxon>Bacteria</taxon>
        <taxon>Bacillati</taxon>
        <taxon>Bacillota</taxon>
        <taxon>Bacilli</taxon>
        <taxon>Bacillales</taxon>
        <taxon>Caryophanaceae</taxon>
        <taxon>Planococcus</taxon>
    </lineage>
</organism>
<evidence type="ECO:0000259" key="1">
    <source>
        <dbReference type="Pfam" id="PF14534"/>
    </source>
</evidence>
<accession>A0A1Q2KUR3</accession>
<dbReference type="KEGG" id="pmar:B0X71_01170"/>
<dbReference type="OrthoDB" id="121974at2"/>
<dbReference type="Gene3D" id="3.10.450.50">
    <property type="match status" value="1"/>
</dbReference>
<dbReference type="InterPro" id="IPR027843">
    <property type="entry name" value="DUF4440"/>
</dbReference>
<sequence>MELEQELYELECSHIHPDIRISSQKLNEVLDEAFFEFGSSGKVWKRADYEGDHALEPDDMEISEFQVHALGPDGALTTYRLFNKTSSRHSLRSSIWRRRGNGWKLYFHQGTPAE</sequence>
<evidence type="ECO:0000313" key="3">
    <source>
        <dbReference type="Proteomes" id="UP000188184"/>
    </source>
</evidence>
<gene>
    <name evidence="2" type="ORF">B0X71_01170</name>
</gene>
<dbReference type="AlphaFoldDB" id="A0A1Q2KUR3"/>
<proteinExistence type="predicted"/>
<evidence type="ECO:0000313" key="2">
    <source>
        <dbReference type="EMBL" id="AQQ51864.1"/>
    </source>
</evidence>
<dbReference type="Pfam" id="PF14534">
    <property type="entry name" value="DUF4440"/>
    <property type="match status" value="1"/>
</dbReference>
<dbReference type="RefSeq" id="WP_077587735.1">
    <property type="nucleotide sequence ID" value="NZ_CP019640.1"/>
</dbReference>
<name>A0A1Q2KUR3_9BACL</name>
<feature type="domain" description="DUF4440" evidence="1">
    <location>
        <begin position="23"/>
        <end position="105"/>
    </location>
</feature>
<dbReference type="EMBL" id="CP019640">
    <property type="protein sequence ID" value="AQQ51864.1"/>
    <property type="molecule type" value="Genomic_DNA"/>
</dbReference>
<dbReference type="SUPFAM" id="SSF54427">
    <property type="entry name" value="NTF2-like"/>
    <property type="match status" value="1"/>
</dbReference>
<dbReference type="Proteomes" id="UP000188184">
    <property type="component" value="Chromosome"/>
</dbReference>
<protein>
    <submittedName>
        <fullName evidence="2">DUF4440 domain-containing protein</fullName>
    </submittedName>
</protein>